<feature type="region of interest" description="Disordered" evidence="1">
    <location>
        <begin position="81"/>
        <end position="327"/>
    </location>
</feature>
<feature type="compositionally biased region" description="Low complexity" evidence="1">
    <location>
        <begin position="211"/>
        <end position="223"/>
    </location>
</feature>
<comment type="caution">
    <text evidence="2">The sequence shown here is derived from an EMBL/GenBank/DDBJ whole genome shotgun (WGS) entry which is preliminary data.</text>
</comment>
<feature type="compositionally biased region" description="Polar residues" evidence="1">
    <location>
        <begin position="141"/>
        <end position="151"/>
    </location>
</feature>
<evidence type="ECO:0000313" key="3">
    <source>
        <dbReference type="Proteomes" id="UP001218188"/>
    </source>
</evidence>
<dbReference type="AlphaFoldDB" id="A0AAD6RW26"/>
<sequence length="327" mass="33851">MVPSAKDEPNVLDHLLSGPLGSKGNRFTATFGQGVTANVGASSSYILSDPNDKTGNPFLSHNYRSPDPVGAFQTPVTPITMKPMAGASKNLSPVPSPPVSASSAPIPTHSAPRSRPLPETPESPQVHRAGSPVTANMAVPPQNTSYAQGAFSQWPFATAAPNSPTPIPASASPRPPVAVYVPPALRHGGSYAAPRNKARGGSPPRRPPVPSASHHSGSSNPLPTSSPPRPPQGNPGGSPSGSSPGSGPGGQPPGGGRGEDTGEGVEVEVEVGATEEDLAVDILDRLDRRDRPDRLDHQDLKAPRALLEQQARPGEQVPRDLQEEEEE</sequence>
<feature type="compositionally biased region" description="Basic and acidic residues" evidence="1">
    <location>
        <begin position="1"/>
        <end position="11"/>
    </location>
</feature>
<feature type="compositionally biased region" description="Acidic residues" evidence="1">
    <location>
        <begin position="261"/>
        <end position="279"/>
    </location>
</feature>
<feature type="compositionally biased region" description="Pro residues" evidence="1">
    <location>
        <begin position="224"/>
        <end position="233"/>
    </location>
</feature>
<evidence type="ECO:0000313" key="2">
    <source>
        <dbReference type="EMBL" id="KAJ7016335.1"/>
    </source>
</evidence>
<feature type="compositionally biased region" description="Gly residues" evidence="1">
    <location>
        <begin position="234"/>
        <end position="256"/>
    </location>
</feature>
<feature type="region of interest" description="Disordered" evidence="1">
    <location>
        <begin position="1"/>
        <end position="24"/>
    </location>
</feature>
<name>A0AAD6RW26_9AGAR</name>
<dbReference type="Proteomes" id="UP001218188">
    <property type="component" value="Unassembled WGS sequence"/>
</dbReference>
<accession>A0AAD6RW26</accession>
<organism evidence="2 3">
    <name type="scientific">Mycena alexandri</name>
    <dbReference type="NCBI Taxonomy" id="1745969"/>
    <lineage>
        <taxon>Eukaryota</taxon>
        <taxon>Fungi</taxon>
        <taxon>Dikarya</taxon>
        <taxon>Basidiomycota</taxon>
        <taxon>Agaricomycotina</taxon>
        <taxon>Agaricomycetes</taxon>
        <taxon>Agaricomycetidae</taxon>
        <taxon>Agaricales</taxon>
        <taxon>Marasmiineae</taxon>
        <taxon>Mycenaceae</taxon>
        <taxon>Mycena</taxon>
    </lineage>
</organism>
<evidence type="ECO:0000256" key="1">
    <source>
        <dbReference type="SAM" id="MobiDB-lite"/>
    </source>
</evidence>
<dbReference type="EMBL" id="JARJCM010000527">
    <property type="protein sequence ID" value="KAJ7016335.1"/>
    <property type="molecule type" value="Genomic_DNA"/>
</dbReference>
<protein>
    <submittedName>
        <fullName evidence="2">Uncharacterized protein</fullName>
    </submittedName>
</protein>
<keyword evidence="3" id="KW-1185">Reference proteome</keyword>
<gene>
    <name evidence="2" type="ORF">C8F04DRAFT_1281759</name>
</gene>
<reference evidence="2" key="1">
    <citation type="submission" date="2023-03" db="EMBL/GenBank/DDBJ databases">
        <title>Massive genome expansion in bonnet fungi (Mycena s.s.) driven by repeated elements and novel gene families across ecological guilds.</title>
        <authorList>
            <consortium name="Lawrence Berkeley National Laboratory"/>
            <person name="Harder C.B."/>
            <person name="Miyauchi S."/>
            <person name="Viragh M."/>
            <person name="Kuo A."/>
            <person name="Thoen E."/>
            <person name="Andreopoulos B."/>
            <person name="Lu D."/>
            <person name="Skrede I."/>
            <person name="Drula E."/>
            <person name="Henrissat B."/>
            <person name="Morin E."/>
            <person name="Kohler A."/>
            <person name="Barry K."/>
            <person name="LaButti K."/>
            <person name="Morin E."/>
            <person name="Salamov A."/>
            <person name="Lipzen A."/>
            <person name="Mereny Z."/>
            <person name="Hegedus B."/>
            <person name="Baldrian P."/>
            <person name="Stursova M."/>
            <person name="Weitz H."/>
            <person name="Taylor A."/>
            <person name="Grigoriev I.V."/>
            <person name="Nagy L.G."/>
            <person name="Martin F."/>
            <person name="Kauserud H."/>
        </authorList>
    </citation>
    <scope>NUCLEOTIDE SEQUENCE</scope>
    <source>
        <strain evidence="2">CBHHK200</strain>
    </source>
</reference>
<feature type="compositionally biased region" description="Low complexity" evidence="1">
    <location>
        <begin position="157"/>
        <end position="184"/>
    </location>
</feature>
<proteinExistence type="predicted"/>
<feature type="compositionally biased region" description="Basic and acidic residues" evidence="1">
    <location>
        <begin position="282"/>
        <end position="302"/>
    </location>
</feature>